<evidence type="ECO:0000313" key="2">
    <source>
        <dbReference type="EMBL" id="KAE9974142.1"/>
    </source>
</evidence>
<dbReference type="SUPFAM" id="SSF49503">
    <property type="entry name" value="Cupredoxins"/>
    <property type="match status" value="1"/>
</dbReference>
<protein>
    <recommendedName>
        <fullName evidence="4">Extracellular serine-rich protein</fullName>
    </recommendedName>
</protein>
<accession>A0A8H3YYA6</accession>
<dbReference type="Proteomes" id="UP000447873">
    <property type="component" value="Unassembled WGS sequence"/>
</dbReference>
<evidence type="ECO:0000256" key="1">
    <source>
        <dbReference type="SAM" id="SignalP"/>
    </source>
</evidence>
<feature type="chain" id="PRO_5034251855" description="Extracellular serine-rich protein" evidence="1">
    <location>
        <begin position="18"/>
        <end position="91"/>
    </location>
</feature>
<dbReference type="AlphaFoldDB" id="A0A8H3YYA6"/>
<reference evidence="2 3" key="1">
    <citation type="submission" date="2018-12" db="EMBL/GenBank/DDBJ databases">
        <title>Venturia inaequalis Genome Resource.</title>
        <authorList>
            <person name="Lichtner F.J."/>
        </authorList>
    </citation>
    <scope>NUCLEOTIDE SEQUENCE [LARGE SCALE GENOMIC DNA]</scope>
    <source>
        <strain evidence="2 3">120213</strain>
    </source>
</reference>
<feature type="signal peptide" evidence="1">
    <location>
        <begin position="1"/>
        <end position="17"/>
    </location>
</feature>
<sequence length="91" mass="9845">MRFNFTLLSAFAACAVAIDHAVTVGGDKLDIYSPVEIKAEKGDTVTFQFLTGTHDIIQSTFNKPCEPMFGGFYSSIISVNQTAKARASTAY</sequence>
<keyword evidence="1" id="KW-0732">Signal</keyword>
<dbReference type="Gene3D" id="2.60.40.420">
    <property type="entry name" value="Cupredoxins - blue copper proteins"/>
    <property type="match status" value="1"/>
</dbReference>
<organism evidence="2 3">
    <name type="scientific">Venturia inaequalis</name>
    <name type="common">Apple scab fungus</name>
    <dbReference type="NCBI Taxonomy" id="5025"/>
    <lineage>
        <taxon>Eukaryota</taxon>
        <taxon>Fungi</taxon>
        <taxon>Dikarya</taxon>
        <taxon>Ascomycota</taxon>
        <taxon>Pezizomycotina</taxon>
        <taxon>Dothideomycetes</taxon>
        <taxon>Pleosporomycetidae</taxon>
        <taxon>Venturiales</taxon>
        <taxon>Venturiaceae</taxon>
        <taxon>Venturia</taxon>
    </lineage>
</organism>
<evidence type="ECO:0008006" key="4">
    <source>
        <dbReference type="Google" id="ProtNLM"/>
    </source>
</evidence>
<dbReference type="PANTHER" id="PTHR34883:SF20">
    <property type="entry name" value="PHYTOCYANIN DOMAIN-CONTAINING PROTEIN"/>
    <property type="match status" value="1"/>
</dbReference>
<name>A0A8H3YYA6_VENIN</name>
<dbReference type="PANTHER" id="PTHR34883">
    <property type="entry name" value="SERINE-RICH PROTEIN, PUTATIVE-RELATED-RELATED"/>
    <property type="match status" value="1"/>
</dbReference>
<comment type="caution">
    <text evidence="2">The sequence shown here is derived from an EMBL/GenBank/DDBJ whole genome shotgun (WGS) entry which is preliminary data.</text>
</comment>
<dbReference type="InterPro" id="IPR008972">
    <property type="entry name" value="Cupredoxin"/>
</dbReference>
<evidence type="ECO:0000313" key="3">
    <source>
        <dbReference type="Proteomes" id="UP000447873"/>
    </source>
</evidence>
<dbReference type="EMBL" id="WNWS01000225">
    <property type="protein sequence ID" value="KAE9974142.1"/>
    <property type="molecule type" value="Genomic_DNA"/>
</dbReference>
<gene>
    <name evidence="2" type="ORF">EG328_004002</name>
</gene>
<proteinExistence type="predicted"/>
<dbReference type="InterPro" id="IPR052953">
    <property type="entry name" value="Ser-rich/MCO-related"/>
</dbReference>